<dbReference type="InterPro" id="IPR001757">
    <property type="entry name" value="P_typ_ATPase"/>
</dbReference>
<evidence type="ECO:0000256" key="7">
    <source>
        <dbReference type="ARBA" id="ARBA00022967"/>
    </source>
</evidence>
<dbReference type="InterPro" id="IPR023299">
    <property type="entry name" value="ATPase_P-typ_cyto_dom_N"/>
</dbReference>
<evidence type="ECO:0000313" key="16">
    <source>
        <dbReference type="Proteomes" id="UP000662747"/>
    </source>
</evidence>
<feature type="transmembrane region" description="Helical" evidence="12">
    <location>
        <begin position="360"/>
        <end position="387"/>
    </location>
</feature>
<dbReference type="PROSITE" id="PS50846">
    <property type="entry name" value="HMA_2"/>
    <property type="match status" value="1"/>
</dbReference>
<evidence type="ECO:0000256" key="8">
    <source>
        <dbReference type="ARBA" id="ARBA00022989"/>
    </source>
</evidence>
<dbReference type="Pfam" id="PF00702">
    <property type="entry name" value="Hydrolase"/>
    <property type="match status" value="1"/>
</dbReference>
<keyword evidence="3 12" id="KW-0812">Transmembrane</keyword>
<keyword evidence="8 12" id="KW-1133">Transmembrane helix</keyword>
<dbReference type="SUPFAM" id="SSF81665">
    <property type="entry name" value="Calcium ATPase, transmembrane domain M"/>
    <property type="match status" value="1"/>
</dbReference>
<dbReference type="InterPro" id="IPR027256">
    <property type="entry name" value="P-typ_ATPase_IB"/>
</dbReference>
<dbReference type="Gene3D" id="3.30.70.100">
    <property type="match status" value="2"/>
</dbReference>
<dbReference type="Proteomes" id="UP000662747">
    <property type="component" value="Chromosome"/>
</dbReference>
<reference evidence="15 16" key="1">
    <citation type="submission" date="2021-02" db="EMBL/GenBank/DDBJ databases">
        <title>De Novo genome assembly of isolated myxobacteria.</title>
        <authorList>
            <person name="Stevens D.C."/>
        </authorList>
    </citation>
    <scope>NUCLEOTIDE SEQUENCE [LARGE SCALE GENOMIC DNA]</scope>
    <source>
        <strain evidence="16">SCPEA02</strain>
    </source>
</reference>
<feature type="domain" description="HMA" evidence="14">
    <location>
        <begin position="208"/>
        <end position="274"/>
    </location>
</feature>
<dbReference type="CDD" id="cd00371">
    <property type="entry name" value="HMA"/>
    <property type="match status" value="1"/>
</dbReference>
<evidence type="ECO:0000256" key="9">
    <source>
        <dbReference type="ARBA" id="ARBA00023136"/>
    </source>
</evidence>
<evidence type="ECO:0000256" key="12">
    <source>
        <dbReference type="RuleBase" id="RU362081"/>
    </source>
</evidence>
<gene>
    <name evidence="15" type="ORF">JY651_51150</name>
</gene>
<feature type="transmembrane region" description="Helical" evidence="12">
    <location>
        <begin position="863"/>
        <end position="882"/>
    </location>
</feature>
<evidence type="ECO:0000256" key="1">
    <source>
        <dbReference type="ARBA" id="ARBA00004141"/>
    </source>
</evidence>
<dbReference type="InterPro" id="IPR023214">
    <property type="entry name" value="HAD_sf"/>
</dbReference>
<keyword evidence="4 12" id="KW-0479">Metal-binding</keyword>
<dbReference type="InterPro" id="IPR044492">
    <property type="entry name" value="P_typ_ATPase_HD_dom"/>
</dbReference>
<keyword evidence="5 12" id="KW-0547">Nucleotide-binding</keyword>
<dbReference type="SFLD" id="SFLDF00027">
    <property type="entry name" value="p-type_atpase"/>
    <property type="match status" value="1"/>
</dbReference>
<evidence type="ECO:0000259" key="14">
    <source>
        <dbReference type="PROSITE" id="PS50846"/>
    </source>
</evidence>
<dbReference type="InterPro" id="IPR036163">
    <property type="entry name" value="HMA_dom_sf"/>
</dbReference>
<evidence type="ECO:0000256" key="11">
    <source>
        <dbReference type="ARBA" id="ARBA00047308"/>
    </source>
</evidence>
<dbReference type="Gene3D" id="3.40.1110.10">
    <property type="entry name" value="Calcium-transporting ATPase, cytoplasmic domain N"/>
    <property type="match status" value="1"/>
</dbReference>
<dbReference type="SFLD" id="SFLDS00003">
    <property type="entry name" value="Haloacid_Dehalogenase"/>
    <property type="match status" value="1"/>
</dbReference>
<evidence type="ECO:0000256" key="3">
    <source>
        <dbReference type="ARBA" id="ARBA00022692"/>
    </source>
</evidence>
<feature type="region of interest" description="Disordered" evidence="13">
    <location>
        <begin position="1"/>
        <end position="130"/>
    </location>
</feature>
<comment type="similarity">
    <text evidence="2 12">Belongs to the cation transport ATPase (P-type) (TC 3.A.3) family. Type IB subfamily.</text>
</comment>
<dbReference type="PROSITE" id="PS00154">
    <property type="entry name" value="ATPASE_E1_E2"/>
    <property type="match status" value="1"/>
</dbReference>
<dbReference type="InterPro" id="IPR059000">
    <property type="entry name" value="ATPase_P-type_domA"/>
</dbReference>
<dbReference type="SFLD" id="SFLDG00002">
    <property type="entry name" value="C1.7:_P-type_atpase_like"/>
    <property type="match status" value="1"/>
</dbReference>
<keyword evidence="7" id="KW-1278">Translocase</keyword>
<dbReference type="PANTHER" id="PTHR48085">
    <property type="entry name" value="CADMIUM/ZINC-TRANSPORTING ATPASE HMA2-RELATED"/>
    <property type="match status" value="1"/>
</dbReference>
<evidence type="ECO:0000256" key="6">
    <source>
        <dbReference type="ARBA" id="ARBA00022840"/>
    </source>
</evidence>
<dbReference type="NCBIfam" id="TIGR01525">
    <property type="entry name" value="ATPase-IB_hvy"/>
    <property type="match status" value="1"/>
</dbReference>
<keyword evidence="6 12" id="KW-0067">ATP-binding</keyword>
<dbReference type="PRINTS" id="PR00941">
    <property type="entry name" value="CDATPASE"/>
</dbReference>
<dbReference type="EMBL" id="CP071090">
    <property type="protein sequence ID" value="QSQ28614.1"/>
    <property type="molecule type" value="Genomic_DNA"/>
</dbReference>
<dbReference type="InterPro" id="IPR036412">
    <property type="entry name" value="HAD-like_sf"/>
</dbReference>
<dbReference type="SUPFAM" id="SSF55008">
    <property type="entry name" value="HMA, heavy metal-associated domain"/>
    <property type="match status" value="1"/>
</dbReference>
<dbReference type="InterPro" id="IPR008250">
    <property type="entry name" value="ATPase_P-typ_transduc_dom_A_sf"/>
</dbReference>
<keyword evidence="9 12" id="KW-0472">Membrane</keyword>
<feature type="transmembrane region" description="Helical" evidence="12">
    <location>
        <begin position="550"/>
        <end position="568"/>
    </location>
</feature>
<dbReference type="Pfam" id="PF00403">
    <property type="entry name" value="HMA"/>
    <property type="match status" value="1"/>
</dbReference>
<evidence type="ECO:0000256" key="5">
    <source>
        <dbReference type="ARBA" id="ARBA00022741"/>
    </source>
</evidence>
<comment type="catalytic activity">
    <reaction evidence="11">
        <text>Zn(2+)(in) + ATP + H2O = Zn(2+)(out) + ADP + phosphate + H(+)</text>
        <dbReference type="Rhea" id="RHEA:20621"/>
        <dbReference type="ChEBI" id="CHEBI:15377"/>
        <dbReference type="ChEBI" id="CHEBI:15378"/>
        <dbReference type="ChEBI" id="CHEBI:29105"/>
        <dbReference type="ChEBI" id="CHEBI:30616"/>
        <dbReference type="ChEBI" id="CHEBI:43474"/>
        <dbReference type="ChEBI" id="CHEBI:456216"/>
        <dbReference type="EC" id="7.2.2.12"/>
    </reaction>
</comment>
<evidence type="ECO:0000256" key="10">
    <source>
        <dbReference type="ARBA" id="ARBA00039097"/>
    </source>
</evidence>
<dbReference type="EC" id="7.2.2.12" evidence="10"/>
<protein>
    <recommendedName>
        <fullName evidence="10">P-type Zn(2+) transporter</fullName>
        <ecNumber evidence="10">7.2.2.12</ecNumber>
    </recommendedName>
</protein>
<sequence>MHGPGCKHDHDHGHDHAHAHGHDHGHGHEHAHAEKHEHGPGCSHDHGHDHGHAHGHAEKHEHEHGPGCSHDHGHAHAAKHEHGPGCSHDHGHDHGHEHGAGCDHDHDHGHHHHKPKRIRPPGHRPAEGGGAALQLDLEGALPGETDDVGRFEKLEAAIEAHRGVTDVHLRRDAGHPEVCIHYKPEVVSVSQLLTAAQRIGAEVAARYKHQTWFVRGMTSADAATAIEHGLGKLKGVLTASVAYASERLVVEYDSEEVTLKDVEAKAKQLGYALEVPSSGHACSHHAHGGGLAPLLEMPLVVVSGVLLVAGWAIEKFAGLPALVPTIVWALSMASGGFFAIRGSLKSLLQLRVDIETMMVVAALGAAVLGAWFEGAFLLFLFAAGHALEHRAMDRARRSIESLGALRPEMARVRRSGDVVEVPVGDVQRGERVVVRPGDRVPLDGIIREGKSSLEQAAITGESLPVPKKAGDEVFSGTINCEGLLEVEVTRLSSESVLARVVDMVAEAEAQKGPNQRFAQRLERTVAPLVMIGAVVFPVVLVLLGTPVKEAILRAVSLLVAASPCALAISTPSAVLSAVAAAARGGVLVKGGIYLELLAKVNAIAFDKTGTLTVGRPKLLSTVPAQGVSREELLGTAASVESLSAHPLARAVVEAAAEGGIQAPAGSDCEAIHGKGIRAKVGADTVDVGSLALFEGDAVPAEIAAEVSKLEEAGQTTMVVRRSGRYLGVLGVADTLRAGARNVVHTLKDYGIERTVMLSGDNAKVAKSIAEQVGLDEAKAPLMPADKVAAVREMGRKGSVAMVGDGVNDAPALAAAAVGVAMGGAGSDAALETADVVLMSDDLSKLPFALGLARQATHVMQQNLVIALGISGILIIAAVFGLTHISHAVVLHEGSTLLVVANGLRLLAIRPPAMKRAPEAAVGVQPAVG</sequence>
<name>A0ABX7PDG0_9BACT</name>
<feature type="transmembrane region" description="Helical" evidence="12">
    <location>
        <begin position="525"/>
        <end position="544"/>
    </location>
</feature>
<evidence type="ECO:0000256" key="4">
    <source>
        <dbReference type="ARBA" id="ARBA00022723"/>
    </source>
</evidence>
<dbReference type="InterPro" id="IPR006121">
    <property type="entry name" value="HMA_dom"/>
</dbReference>
<evidence type="ECO:0000313" key="15">
    <source>
        <dbReference type="EMBL" id="QSQ28614.1"/>
    </source>
</evidence>
<dbReference type="InterPro" id="IPR023298">
    <property type="entry name" value="ATPase_P-typ_TM_dom_sf"/>
</dbReference>
<keyword evidence="16" id="KW-1185">Reference proteome</keyword>
<dbReference type="SUPFAM" id="SSF81653">
    <property type="entry name" value="Calcium ATPase, transduction domain A"/>
    <property type="match status" value="1"/>
</dbReference>
<evidence type="ECO:0000256" key="13">
    <source>
        <dbReference type="SAM" id="MobiDB-lite"/>
    </source>
</evidence>
<dbReference type="Pfam" id="PF00122">
    <property type="entry name" value="E1-E2_ATPase"/>
    <property type="match status" value="1"/>
</dbReference>
<comment type="subcellular location">
    <subcellularLocation>
        <location evidence="12">Cell membrane</location>
    </subcellularLocation>
    <subcellularLocation>
        <location evidence="1">Membrane</location>
        <topology evidence="1">Multi-pass membrane protein</topology>
    </subcellularLocation>
</comment>
<feature type="compositionally biased region" description="Basic residues" evidence="13">
    <location>
        <begin position="109"/>
        <end position="122"/>
    </location>
</feature>
<dbReference type="PANTHER" id="PTHR48085:SF5">
    <property type="entry name" value="CADMIUM_ZINC-TRANSPORTING ATPASE HMA4-RELATED"/>
    <property type="match status" value="1"/>
</dbReference>
<dbReference type="PRINTS" id="PR00119">
    <property type="entry name" value="CATATPASE"/>
</dbReference>
<proteinExistence type="inferred from homology"/>
<feature type="compositionally biased region" description="Basic and acidic residues" evidence="13">
    <location>
        <begin position="1"/>
        <end position="108"/>
    </location>
</feature>
<organism evidence="15 16">
    <name type="scientific">Pyxidicoccus parkwayensis</name>
    <dbReference type="NCBI Taxonomy" id="2813578"/>
    <lineage>
        <taxon>Bacteria</taxon>
        <taxon>Pseudomonadati</taxon>
        <taxon>Myxococcota</taxon>
        <taxon>Myxococcia</taxon>
        <taxon>Myxococcales</taxon>
        <taxon>Cystobacterineae</taxon>
        <taxon>Myxococcaceae</taxon>
        <taxon>Pyxidicoccus</taxon>
    </lineage>
</organism>
<dbReference type="NCBIfam" id="TIGR01494">
    <property type="entry name" value="ATPase_P-type"/>
    <property type="match status" value="1"/>
</dbReference>
<dbReference type="SUPFAM" id="SSF56784">
    <property type="entry name" value="HAD-like"/>
    <property type="match status" value="1"/>
</dbReference>
<feature type="transmembrane region" description="Helical" evidence="12">
    <location>
        <begin position="291"/>
        <end position="312"/>
    </location>
</feature>
<accession>A0ABX7PDG0</accession>
<dbReference type="Gene3D" id="2.70.150.10">
    <property type="entry name" value="Calcium-transporting ATPase, cytoplasmic transduction domain A"/>
    <property type="match status" value="1"/>
</dbReference>
<feature type="transmembrane region" description="Helical" evidence="12">
    <location>
        <begin position="319"/>
        <end position="340"/>
    </location>
</feature>
<dbReference type="InterPro" id="IPR051014">
    <property type="entry name" value="Cation_Transport_ATPase_IB"/>
</dbReference>
<dbReference type="Gene3D" id="3.40.50.1000">
    <property type="entry name" value="HAD superfamily/HAD-like"/>
    <property type="match status" value="1"/>
</dbReference>
<keyword evidence="12" id="KW-1003">Cell membrane</keyword>
<dbReference type="InterPro" id="IPR018303">
    <property type="entry name" value="ATPase_P-typ_P_site"/>
</dbReference>
<evidence type="ECO:0000256" key="2">
    <source>
        <dbReference type="ARBA" id="ARBA00006024"/>
    </source>
</evidence>